<sequence length="401" mass="42487">MTDDRARRLREMRNRAAGGARETAEQDDPDETAPESPSTDDDSADSGDESASEPDEPVASSDEGPDNGDGDGVDEQQTADPRSETEQESDVTDSEANEVETADAAGESDAAGEGKGGAVSPAEETAETTDTEVTETDDTDVSTDVIDDDSGAGSEHDPDAGTDSDTDAAVTLSFDERESGPDADGPLAALGGAIASQSTVAELTGTGAEPTVDGSATMADTEGYGDATAARKDAMFDQGNTLIHSAHDSESTIQMLEFYLNENRYAIEIDRISAIVEMKDITRFPRGPTAIDGVTDLRGEITGVLDPTTMLDVEHNELSDNQYIVVLERDDDKQKLGVRVTDVSQAVTYHDSQIDETGSVMDAAGDHQHECVRGIIKKQDDDDRTTLVAWLDIDELIANID</sequence>
<dbReference type="EMBL" id="AOIN01000100">
    <property type="protein sequence ID" value="ELY93063.1"/>
    <property type="molecule type" value="Genomic_DNA"/>
</dbReference>
<dbReference type="GO" id="GO:0005829">
    <property type="term" value="C:cytosol"/>
    <property type="evidence" value="ECO:0007669"/>
    <property type="project" value="TreeGrafter"/>
</dbReference>
<dbReference type="SMART" id="SM00260">
    <property type="entry name" value="CheW"/>
    <property type="match status" value="1"/>
</dbReference>
<dbReference type="InterPro" id="IPR036061">
    <property type="entry name" value="CheW-like_dom_sf"/>
</dbReference>
<dbReference type="STRING" id="1227492.C482_20351"/>
<name>M0A6W1_9EURY</name>
<feature type="compositionally biased region" description="Basic and acidic residues" evidence="1">
    <location>
        <begin position="1"/>
        <end position="14"/>
    </location>
</feature>
<feature type="domain" description="CheW-like" evidence="2">
    <location>
        <begin position="252"/>
        <end position="401"/>
    </location>
</feature>
<feature type="compositionally biased region" description="Acidic residues" evidence="1">
    <location>
        <begin position="63"/>
        <end position="74"/>
    </location>
</feature>
<dbReference type="InterPro" id="IPR002545">
    <property type="entry name" value="CheW-lke_dom"/>
</dbReference>
<dbReference type="Proteomes" id="UP000011693">
    <property type="component" value="Unassembled WGS sequence"/>
</dbReference>
<dbReference type="AlphaFoldDB" id="M0A6W1"/>
<evidence type="ECO:0000313" key="3">
    <source>
        <dbReference type="EMBL" id="ELY93063.1"/>
    </source>
</evidence>
<dbReference type="PATRIC" id="fig|1227492.4.peg.4052"/>
<dbReference type="PANTHER" id="PTHR22617">
    <property type="entry name" value="CHEMOTAXIS SENSOR HISTIDINE KINASE-RELATED"/>
    <property type="match status" value="1"/>
</dbReference>
<feature type="compositionally biased region" description="Low complexity" evidence="1">
    <location>
        <begin position="102"/>
        <end position="111"/>
    </location>
</feature>
<dbReference type="PANTHER" id="PTHR22617:SF23">
    <property type="entry name" value="CHEMOTAXIS PROTEIN CHEW"/>
    <property type="match status" value="1"/>
</dbReference>
<protein>
    <submittedName>
        <fullName evidence="3">CheW protein</fullName>
    </submittedName>
</protein>
<keyword evidence="4" id="KW-1185">Reference proteome</keyword>
<comment type="caution">
    <text evidence="3">The sequence shown here is derived from an EMBL/GenBank/DDBJ whole genome shotgun (WGS) entry which is preliminary data.</text>
</comment>
<gene>
    <name evidence="3" type="ORF">C482_20351</name>
</gene>
<dbReference type="Gene3D" id="2.40.50.180">
    <property type="entry name" value="CheA-289, Domain 4"/>
    <property type="match status" value="1"/>
</dbReference>
<evidence type="ECO:0000259" key="2">
    <source>
        <dbReference type="PROSITE" id="PS50851"/>
    </source>
</evidence>
<feature type="compositionally biased region" description="Acidic residues" evidence="1">
    <location>
        <begin position="86"/>
        <end position="101"/>
    </location>
</feature>
<proteinExistence type="predicted"/>
<dbReference type="SUPFAM" id="SSF50341">
    <property type="entry name" value="CheW-like"/>
    <property type="match status" value="1"/>
</dbReference>
<feature type="compositionally biased region" description="Acidic residues" evidence="1">
    <location>
        <begin position="25"/>
        <end position="56"/>
    </location>
</feature>
<feature type="compositionally biased region" description="Acidic residues" evidence="1">
    <location>
        <begin position="124"/>
        <end position="150"/>
    </location>
</feature>
<dbReference type="PROSITE" id="PS50851">
    <property type="entry name" value="CHEW"/>
    <property type="match status" value="1"/>
</dbReference>
<feature type="region of interest" description="Disordered" evidence="1">
    <location>
        <begin position="1"/>
        <end position="166"/>
    </location>
</feature>
<accession>M0A6W1</accession>
<dbReference type="RefSeq" id="WP_006169615.1">
    <property type="nucleotide sequence ID" value="NZ_AOIN01000100.1"/>
</dbReference>
<dbReference type="Pfam" id="PF01584">
    <property type="entry name" value="CheW"/>
    <property type="match status" value="1"/>
</dbReference>
<organism evidence="3 4">
    <name type="scientific">Natrialba chahannaoensis JCM 10990</name>
    <dbReference type="NCBI Taxonomy" id="1227492"/>
    <lineage>
        <taxon>Archaea</taxon>
        <taxon>Methanobacteriati</taxon>
        <taxon>Methanobacteriota</taxon>
        <taxon>Stenosarchaea group</taxon>
        <taxon>Halobacteria</taxon>
        <taxon>Halobacteriales</taxon>
        <taxon>Natrialbaceae</taxon>
        <taxon>Natrialba</taxon>
    </lineage>
</organism>
<dbReference type="GO" id="GO:0006935">
    <property type="term" value="P:chemotaxis"/>
    <property type="evidence" value="ECO:0007669"/>
    <property type="project" value="InterPro"/>
</dbReference>
<reference evidence="3 4" key="1">
    <citation type="journal article" date="2014" name="PLoS Genet.">
        <title>Phylogenetically driven sequencing of extremely halophilic archaea reveals strategies for static and dynamic osmo-response.</title>
        <authorList>
            <person name="Becker E.A."/>
            <person name="Seitzer P.M."/>
            <person name="Tritt A."/>
            <person name="Larsen D."/>
            <person name="Krusor M."/>
            <person name="Yao A.I."/>
            <person name="Wu D."/>
            <person name="Madern D."/>
            <person name="Eisen J.A."/>
            <person name="Darling A.E."/>
            <person name="Facciotti M.T."/>
        </authorList>
    </citation>
    <scope>NUCLEOTIDE SEQUENCE [LARGE SCALE GENOMIC DNA]</scope>
    <source>
        <strain evidence="3 4">JCM 10990</strain>
    </source>
</reference>
<dbReference type="Gene3D" id="2.30.30.40">
    <property type="entry name" value="SH3 Domains"/>
    <property type="match status" value="1"/>
</dbReference>
<dbReference type="GO" id="GO:0007165">
    <property type="term" value="P:signal transduction"/>
    <property type="evidence" value="ECO:0007669"/>
    <property type="project" value="InterPro"/>
</dbReference>
<evidence type="ECO:0000313" key="4">
    <source>
        <dbReference type="Proteomes" id="UP000011693"/>
    </source>
</evidence>
<evidence type="ECO:0000256" key="1">
    <source>
        <dbReference type="SAM" id="MobiDB-lite"/>
    </source>
</evidence>
<dbReference type="OrthoDB" id="115049at2157"/>
<dbReference type="InterPro" id="IPR039315">
    <property type="entry name" value="CheW"/>
</dbReference>